<feature type="region of interest" description="Disordered" evidence="1">
    <location>
        <begin position="224"/>
        <end position="257"/>
    </location>
</feature>
<dbReference type="AlphaFoldDB" id="A0AAD5VI05"/>
<dbReference type="Proteomes" id="UP001213000">
    <property type="component" value="Unassembled WGS sequence"/>
</dbReference>
<accession>A0AAD5VI05</accession>
<comment type="caution">
    <text evidence="2">The sequence shown here is derived from an EMBL/GenBank/DDBJ whole genome shotgun (WGS) entry which is preliminary data.</text>
</comment>
<evidence type="ECO:0000256" key="1">
    <source>
        <dbReference type="SAM" id="MobiDB-lite"/>
    </source>
</evidence>
<feature type="compositionally biased region" description="Acidic residues" evidence="1">
    <location>
        <begin position="115"/>
        <end position="145"/>
    </location>
</feature>
<evidence type="ECO:0000313" key="2">
    <source>
        <dbReference type="EMBL" id="KAJ3560357.1"/>
    </source>
</evidence>
<feature type="compositionally biased region" description="Acidic residues" evidence="1">
    <location>
        <begin position="243"/>
        <end position="257"/>
    </location>
</feature>
<protein>
    <submittedName>
        <fullName evidence="2">Uncharacterized protein</fullName>
    </submittedName>
</protein>
<dbReference type="EMBL" id="JANIEX010001187">
    <property type="protein sequence ID" value="KAJ3560357.1"/>
    <property type="molecule type" value="Genomic_DNA"/>
</dbReference>
<feature type="region of interest" description="Disordered" evidence="1">
    <location>
        <begin position="1"/>
        <end position="151"/>
    </location>
</feature>
<reference evidence="2" key="1">
    <citation type="submission" date="2022-07" db="EMBL/GenBank/DDBJ databases">
        <title>Genome Sequence of Leucocoprinus birnbaumii.</title>
        <authorList>
            <person name="Buettner E."/>
        </authorList>
    </citation>
    <scope>NUCLEOTIDE SEQUENCE</scope>
    <source>
        <strain evidence="2">VT141</strain>
    </source>
</reference>
<sequence length="455" mass="50269">MSCHCRDAGATENNEPEPQATTNPLAALGTRGAKSKAAPSKNKAGMKAAPATSGKHRQSKSLPSQEEPEGVCHPKKNKMVEKQPGGRKKQSRTTFSSKARPAPLTDQNQLPLLLDDSENEEPEDDDEGHSDNDEDEFREDDEDDTNSLSEDHLQEIIGKEGACVVSHDQAPVQSQLALRSGSQTAASHLFNTDNNMVQAKHSFRLAKRQSTNQARALDIEGVLDDNDEDDEYNKDILSGASGNEDEYEVEEDEDEGEDEIEIEEEIEEEELERRCPSCPKVKVLLRVILVEDEAVIIVKLTAATINAWPECIPGGWEKYRQIMLLEACQKLVGNGSRVHNIIGEIEDGDSKLSACMGNWVVDHLCLISGIIVDVTCSHMAIFQLGVKDICMQCIEQLKIADVYIYPGKWGQDNQNPGKEVGCYNSNKIYQNEALMDMIVTSGSGYPPDPTYQYSM</sequence>
<gene>
    <name evidence="2" type="ORF">NP233_g10890</name>
</gene>
<evidence type="ECO:0000313" key="3">
    <source>
        <dbReference type="Proteomes" id="UP001213000"/>
    </source>
</evidence>
<keyword evidence="3" id="KW-1185">Reference proteome</keyword>
<name>A0AAD5VI05_9AGAR</name>
<proteinExistence type="predicted"/>
<organism evidence="2 3">
    <name type="scientific">Leucocoprinus birnbaumii</name>
    <dbReference type="NCBI Taxonomy" id="56174"/>
    <lineage>
        <taxon>Eukaryota</taxon>
        <taxon>Fungi</taxon>
        <taxon>Dikarya</taxon>
        <taxon>Basidiomycota</taxon>
        <taxon>Agaricomycotina</taxon>
        <taxon>Agaricomycetes</taxon>
        <taxon>Agaricomycetidae</taxon>
        <taxon>Agaricales</taxon>
        <taxon>Agaricineae</taxon>
        <taxon>Agaricaceae</taxon>
        <taxon>Leucocoprinus</taxon>
    </lineage>
</organism>